<organism evidence="9 10">
    <name type="scientific">Methermicoccus shengliensis</name>
    <dbReference type="NCBI Taxonomy" id="660064"/>
    <lineage>
        <taxon>Archaea</taxon>
        <taxon>Methanobacteriati</taxon>
        <taxon>Methanobacteriota</taxon>
        <taxon>Stenosarchaea group</taxon>
        <taxon>Methanomicrobia</taxon>
        <taxon>Methanosarcinales</taxon>
        <taxon>Methermicoccaceae</taxon>
        <taxon>Methermicoccus</taxon>
    </lineage>
</organism>
<evidence type="ECO:0000256" key="4">
    <source>
        <dbReference type="ARBA" id="ARBA00022741"/>
    </source>
</evidence>
<dbReference type="GO" id="GO:0042410">
    <property type="term" value="F:6-carboxyhexanoate-CoA ligase activity"/>
    <property type="evidence" value="ECO:0007669"/>
    <property type="project" value="InterPro"/>
</dbReference>
<keyword evidence="6" id="KW-0067">ATP-binding</keyword>
<evidence type="ECO:0000313" key="10">
    <source>
        <dbReference type="Proteomes" id="UP000600363"/>
    </source>
</evidence>
<evidence type="ECO:0000256" key="3">
    <source>
        <dbReference type="ARBA" id="ARBA00022598"/>
    </source>
</evidence>
<evidence type="ECO:0000256" key="5">
    <source>
        <dbReference type="ARBA" id="ARBA00022756"/>
    </source>
</evidence>
<dbReference type="EMBL" id="DUIH01000009">
    <property type="protein sequence ID" value="HIH69297.1"/>
    <property type="molecule type" value="Genomic_DNA"/>
</dbReference>
<dbReference type="AlphaFoldDB" id="A0A832RWB4"/>
<comment type="cofactor">
    <cofactor evidence="1">
        <name>Mg(2+)</name>
        <dbReference type="ChEBI" id="CHEBI:18420"/>
    </cofactor>
</comment>
<dbReference type="Pfam" id="PF03744">
    <property type="entry name" value="BioW"/>
    <property type="match status" value="1"/>
</dbReference>
<dbReference type="InterPro" id="IPR005499">
    <property type="entry name" value="BioW"/>
</dbReference>
<evidence type="ECO:0000256" key="6">
    <source>
        <dbReference type="ARBA" id="ARBA00022840"/>
    </source>
</evidence>
<evidence type="ECO:0000256" key="2">
    <source>
        <dbReference type="ARBA" id="ARBA00011738"/>
    </source>
</evidence>
<reference evidence="9" key="1">
    <citation type="journal article" date="2020" name="bioRxiv">
        <title>A rank-normalized archaeal taxonomy based on genome phylogeny resolves widespread incomplete and uneven classifications.</title>
        <authorList>
            <person name="Rinke C."/>
            <person name="Chuvochina M."/>
            <person name="Mussig A.J."/>
            <person name="Chaumeil P.-A."/>
            <person name="Waite D.W."/>
            <person name="Whitman W.B."/>
            <person name="Parks D.H."/>
            <person name="Hugenholtz P."/>
        </authorList>
    </citation>
    <scope>NUCLEOTIDE SEQUENCE</scope>
    <source>
        <strain evidence="9">UBA12518</strain>
    </source>
</reference>
<sequence length="71" mass="8092">MFNVRMRSSRQRGEKGVHVSGTERIVKEDEVAHTVERLEEVRARELACESLCGEGVPRRTAERTPETLLGR</sequence>
<comment type="caution">
    <text evidence="9">The sequence shown here is derived from an EMBL/GenBank/DDBJ whole genome shotgun (WGS) entry which is preliminary data.</text>
</comment>
<comment type="subunit">
    <text evidence="2">Homodimer.</text>
</comment>
<proteinExistence type="predicted"/>
<evidence type="ECO:0000256" key="7">
    <source>
        <dbReference type="ARBA" id="ARBA00022842"/>
    </source>
</evidence>
<protein>
    <submittedName>
        <fullName evidence="9">Uncharacterized protein</fullName>
    </submittedName>
</protein>
<evidence type="ECO:0000256" key="8">
    <source>
        <dbReference type="SAM" id="MobiDB-lite"/>
    </source>
</evidence>
<keyword evidence="3" id="KW-0436">Ligase</keyword>
<dbReference type="GO" id="GO:0005524">
    <property type="term" value="F:ATP binding"/>
    <property type="evidence" value="ECO:0007669"/>
    <property type="project" value="UniProtKB-KW"/>
</dbReference>
<dbReference type="GO" id="GO:0009102">
    <property type="term" value="P:biotin biosynthetic process"/>
    <property type="evidence" value="ECO:0007669"/>
    <property type="project" value="UniProtKB-KW"/>
</dbReference>
<gene>
    <name evidence="9" type="ORF">HA299_01550</name>
</gene>
<dbReference type="RefSeq" id="WP_042685581.1">
    <property type="nucleotide sequence ID" value="NZ_DUIH01000009.1"/>
</dbReference>
<feature type="region of interest" description="Disordered" evidence="8">
    <location>
        <begin position="1"/>
        <end position="21"/>
    </location>
</feature>
<keyword evidence="5" id="KW-0093">Biotin biosynthesis</keyword>
<evidence type="ECO:0000256" key="1">
    <source>
        <dbReference type="ARBA" id="ARBA00001946"/>
    </source>
</evidence>
<keyword evidence="7" id="KW-0460">Magnesium</keyword>
<name>A0A832RWB4_9EURY</name>
<accession>A0A832RWB4</accession>
<dbReference type="Proteomes" id="UP000600363">
    <property type="component" value="Unassembled WGS sequence"/>
</dbReference>
<evidence type="ECO:0000313" key="9">
    <source>
        <dbReference type="EMBL" id="HIH69297.1"/>
    </source>
</evidence>
<keyword evidence="4" id="KW-0547">Nucleotide-binding</keyword>